<dbReference type="Gene3D" id="3.40.50.12780">
    <property type="entry name" value="N-terminal domain of ligase-like"/>
    <property type="match status" value="1"/>
</dbReference>
<evidence type="ECO:0000313" key="5">
    <source>
        <dbReference type="EMBL" id="NIR73604.1"/>
    </source>
</evidence>
<dbReference type="Proteomes" id="UP000702544">
    <property type="component" value="Unassembled WGS sequence"/>
</dbReference>
<keyword evidence="2" id="KW-0436">Ligase</keyword>
<dbReference type="EMBL" id="JAACAK010000002">
    <property type="protein sequence ID" value="NIR73604.1"/>
    <property type="molecule type" value="Genomic_DNA"/>
</dbReference>
<dbReference type="AlphaFoldDB" id="A0AAE5CBZ9"/>
<feature type="domain" description="AMP-binding enzyme C-terminal" evidence="4">
    <location>
        <begin position="392"/>
        <end position="455"/>
    </location>
</feature>
<proteinExistence type="inferred from homology"/>
<evidence type="ECO:0000259" key="3">
    <source>
        <dbReference type="Pfam" id="PF00501"/>
    </source>
</evidence>
<gene>
    <name evidence="5" type="ORF">GWO12_00590</name>
</gene>
<dbReference type="InterPro" id="IPR045851">
    <property type="entry name" value="AMP-bd_C_sf"/>
</dbReference>
<reference evidence="5 6" key="1">
    <citation type="submission" date="2020-01" db="EMBL/GenBank/DDBJ databases">
        <title>Genomes assembled from Gulf of Kutch pelagic sediment metagenomes.</title>
        <authorList>
            <person name="Chandrashekar M."/>
            <person name="Mahajan M.S."/>
            <person name="Dave K.J."/>
            <person name="Vatsa P."/>
            <person name="Nathani N.M."/>
        </authorList>
    </citation>
    <scope>NUCLEOTIDE SEQUENCE [LARGE SCALE GENOMIC DNA]</scope>
    <source>
        <strain evidence="5">KS3-K002</strain>
    </source>
</reference>
<dbReference type="InterPro" id="IPR042099">
    <property type="entry name" value="ANL_N_sf"/>
</dbReference>
<dbReference type="Pfam" id="PF13193">
    <property type="entry name" value="AMP-binding_C"/>
    <property type="match status" value="1"/>
</dbReference>
<dbReference type="PANTHER" id="PTHR43201">
    <property type="entry name" value="ACYL-COA SYNTHETASE"/>
    <property type="match status" value="1"/>
</dbReference>
<dbReference type="GO" id="GO:0031956">
    <property type="term" value="F:medium-chain fatty acid-CoA ligase activity"/>
    <property type="evidence" value="ECO:0007669"/>
    <property type="project" value="TreeGrafter"/>
</dbReference>
<dbReference type="InterPro" id="IPR025110">
    <property type="entry name" value="AMP-bd_C"/>
</dbReference>
<feature type="domain" description="AMP-dependent synthetase/ligase" evidence="3">
    <location>
        <begin position="21"/>
        <end position="342"/>
    </location>
</feature>
<evidence type="ECO:0000256" key="2">
    <source>
        <dbReference type="ARBA" id="ARBA00022598"/>
    </source>
</evidence>
<dbReference type="PANTHER" id="PTHR43201:SF5">
    <property type="entry name" value="MEDIUM-CHAIN ACYL-COA LIGASE ACSF2, MITOCHONDRIAL"/>
    <property type="match status" value="1"/>
</dbReference>
<dbReference type="SUPFAM" id="SSF56801">
    <property type="entry name" value="Acetyl-CoA synthetase-like"/>
    <property type="match status" value="1"/>
</dbReference>
<comment type="caution">
    <text evidence="5">The sequence shown here is derived from an EMBL/GenBank/DDBJ whole genome shotgun (WGS) entry which is preliminary data.</text>
</comment>
<accession>A0AAE5CBZ9</accession>
<dbReference type="GO" id="GO:0006631">
    <property type="term" value="P:fatty acid metabolic process"/>
    <property type="evidence" value="ECO:0007669"/>
    <property type="project" value="TreeGrafter"/>
</dbReference>
<dbReference type="Gene3D" id="3.30.300.30">
    <property type="match status" value="1"/>
</dbReference>
<sequence>MIELTPEAGARQLRDALQACGADVCLRWPSRTASAAELLELADRAGQALSGCGLTNGDVVALDRLDAADALPCLLAAWSLGLVVYPLSPREPAAQLERQLDQAGAGGVIEPVEKRTTATATWRGAHGRLRFRPRECNAPALPAAAATLLRSSGSGGQPKLIVHGLSQHLTAARSVITPLDLRPGDGWLLSLPHHHVGGLAIIFRALLASAELLLPDPGGSLAGTLAALEPTHISLVPTQLFRTLRDAPDRLAAPRLVLMGGGPLSTSLRRRALDEGIALAVSYGSTESTAMISLSARPEDVARPWSAGRPLPHRDVSLVEEGEEGEEGELRVRGPTLCLGYLAAGRLVDPRGADGWLATGDLGRIDPGGLLYVLGRRDRMFVSGGENIHPEEIEEALESIPGIDEAVVVVAGDDEFGQRPVAFIACATPAPRRPEVEAALRDRLPSFKIPDSFYHLPAADGSWKRRPADLLPLLATPERLRPL</sequence>
<evidence type="ECO:0000256" key="1">
    <source>
        <dbReference type="ARBA" id="ARBA00006432"/>
    </source>
</evidence>
<name>A0AAE5CBZ9_9BACT</name>
<comment type="similarity">
    <text evidence="1">Belongs to the ATP-dependent AMP-binding enzyme family.</text>
</comment>
<organism evidence="5 6">
    <name type="scientific">Candidatus Kutchimonas denitrificans</name>
    <dbReference type="NCBI Taxonomy" id="3056748"/>
    <lineage>
        <taxon>Bacteria</taxon>
        <taxon>Pseudomonadati</taxon>
        <taxon>Gemmatimonadota</taxon>
        <taxon>Gemmatimonadia</taxon>
        <taxon>Candidatus Palauibacterales</taxon>
        <taxon>Candidatus Palauibacteraceae</taxon>
        <taxon>Candidatus Kutchimonas</taxon>
    </lineage>
</organism>
<protein>
    <submittedName>
        <fullName evidence="5">AMP-binding protein</fullName>
    </submittedName>
</protein>
<evidence type="ECO:0000259" key="4">
    <source>
        <dbReference type="Pfam" id="PF13193"/>
    </source>
</evidence>
<dbReference type="InterPro" id="IPR000873">
    <property type="entry name" value="AMP-dep_synth/lig_dom"/>
</dbReference>
<evidence type="ECO:0000313" key="6">
    <source>
        <dbReference type="Proteomes" id="UP000702544"/>
    </source>
</evidence>
<dbReference type="Pfam" id="PF00501">
    <property type="entry name" value="AMP-binding"/>
    <property type="match status" value="1"/>
</dbReference>